<protein>
    <submittedName>
        <fullName evidence="2">Uncharacterized protein</fullName>
    </submittedName>
</protein>
<organism evidence="2 3">
    <name type="scientific">Aldrovandia affinis</name>
    <dbReference type="NCBI Taxonomy" id="143900"/>
    <lineage>
        <taxon>Eukaryota</taxon>
        <taxon>Metazoa</taxon>
        <taxon>Chordata</taxon>
        <taxon>Craniata</taxon>
        <taxon>Vertebrata</taxon>
        <taxon>Euteleostomi</taxon>
        <taxon>Actinopterygii</taxon>
        <taxon>Neopterygii</taxon>
        <taxon>Teleostei</taxon>
        <taxon>Notacanthiformes</taxon>
        <taxon>Halosauridae</taxon>
        <taxon>Aldrovandia</taxon>
    </lineage>
</organism>
<feature type="region of interest" description="Disordered" evidence="1">
    <location>
        <begin position="1"/>
        <end position="21"/>
    </location>
</feature>
<sequence length="102" mass="10862">MLTSRGATAHTSRRAQRREVSHALLLPSVPLSLRAPLAGGIPGCRRRSRPSHGHSASGHTPFMNIHAEATNRNTRGFNNGQGTDRVGATSRCTLSLAAEGRL</sequence>
<name>A0AAD7RKX4_9TELE</name>
<evidence type="ECO:0000313" key="2">
    <source>
        <dbReference type="EMBL" id="KAJ8384636.1"/>
    </source>
</evidence>
<proteinExistence type="predicted"/>
<feature type="region of interest" description="Disordered" evidence="1">
    <location>
        <begin position="40"/>
        <end position="89"/>
    </location>
</feature>
<evidence type="ECO:0000256" key="1">
    <source>
        <dbReference type="SAM" id="MobiDB-lite"/>
    </source>
</evidence>
<gene>
    <name evidence="2" type="ORF">AAFF_G00199680</name>
</gene>
<dbReference type="EMBL" id="JAINUG010000267">
    <property type="protein sequence ID" value="KAJ8384636.1"/>
    <property type="molecule type" value="Genomic_DNA"/>
</dbReference>
<dbReference type="Proteomes" id="UP001221898">
    <property type="component" value="Unassembled WGS sequence"/>
</dbReference>
<comment type="caution">
    <text evidence="2">The sequence shown here is derived from an EMBL/GenBank/DDBJ whole genome shotgun (WGS) entry which is preliminary data.</text>
</comment>
<evidence type="ECO:0000313" key="3">
    <source>
        <dbReference type="Proteomes" id="UP001221898"/>
    </source>
</evidence>
<feature type="compositionally biased region" description="Polar residues" evidence="1">
    <location>
        <begin position="1"/>
        <end position="10"/>
    </location>
</feature>
<accession>A0AAD7RKX4</accession>
<feature type="compositionally biased region" description="Polar residues" evidence="1">
    <location>
        <begin position="70"/>
        <end position="82"/>
    </location>
</feature>
<dbReference type="AlphaFoldDB" id="A0AAD7RKX4"/>
<reference evidence="2" key="1">
    <citation type="journal article" date="2023" name="Science">
        <title>Genome structures resolve the early diversification of teleost fishes.</title>
        <authorList>
            <person name="Parey E."/>
            <person name="Louis A."/>
            <person name="Montfort J."/>
            <person name="Bouchez O."/>
            <person name="Roques C."/>
            <person name="Iampietro C."/>
            <person name="Lluch J."/>
            <person name="Castinel A."/>
            <person name="Donnadieu C."/>
            <person name="Desvignes T."/>
            <person name="Floi Bucao C."/>
            <person name="Jouanno E."/>
            <person name="Wen M."/>
            <person name="Mejri S."/>
            <person name="Dirks R."/>
            <person name="Jansen H."/>
            <person name="Henkel C."/>
            <person name="Chen W.J."/>
            <person name="Zahm M."/>
            <person name="Cabau C."/>
            <person name="Klopp C."/>
            <person name="Thompson A.W."/>
            <person name="Robinson-Rechavi M."/>
            <person name="Braasch I."/>
            <person name="Lecointre G."/>
            <person name="Bobe J."/>
            <person name="Postlethwait J.H."/>
            <person name="Berthelot C."/>
            <person name="Roest Crollius H."/>
            <person name="Guiguen Y."/>
        </authorList>
    </citation>
    <scope>NUCLEOTIDE SEQUENCE</scope>
    <source>
        <strain evidence="2">NC1722</strain>
    </source>
</reference>
<keyword evidence="3" id="KW-1185">Reference proteome</keyword>